<evidence type="ECO:0000313" key="3">
    <source>
        <dbReference type="Proteomes" id="UP000324800"/>
    </source>
</evidence>
<dbReference type="AlphaFoldDB" id="A0A5J4V8Z2"/>
<reference evidence="2 3" key="1">
    <citation type="submission" date="2019-03" db="EMBL/GenBank/DDBJ databases">
        <title>Single cell metagenomics reveals metabolic interactions within the superorganism composed of flagellate Streblomastix strix and complex community of Bacteroidetes bacteria on its surface.</title>
        <authorList>
            <person name="Treitli S.C."/>
            <person name="Kolisko M."/>
            <person name="Husnik F."/>
            <person name="Keeling P."/>
            <person name="Hampl V."/>
        </authorList>
    </citation>
    <scope>NUCLEOTIDE SEQUENCE [LARGE SCALE GENOMIC DNA]</scope>
    <source>
        <strain evidence="2">ST1C</strain>
    </source>
</reference>
<sequence>QLVLLGRYYPAAAILIHTALNTGQKQLQEKENEIELIKELDNLDDDNQFNQLIKKKLLLHNSEFEGNAAVVAHTQRAVALVSACVQEQRMKKKERRIDNQNDSNIQQKDDVKKLDKKGTETQVGYTITFSSNTTAFSLLLRSDKKQSHQQQGDILYGWGPGEAIRLAKIKMNPEEYVGAMRVWSALLIRNAGHIPEFNNIRLGSMKCDSLIKQKYNNSISQQDEEQLFDFFFQIPHSVDAPICSLQSEQDNNSSLDQQSSFGSTIQSLPNSTVLEDDLILETSLVSLTPNITAVTQDKRIDDCLKHIELEVGSDRSLIIRNLLHGQDDSQMLEQEEQIENKYTSNASTQQIEISKHLASYTQKFFRLISLRQGSSQTAKLSFQQNSTSSQLTSFPGSLTRDQQQSGHQIQQIIKSNTKQIPYLRLPIEFTLLPPTNIGFTPFVIPQCFNNNDSIQQLGNNQATVMPLPVTPDQKDSNTTEIRFSQVSAGISQSPFHPAISSHHKITNPDGPTPSLDDAVCVLITILDAYGAIKLLIGQRRMTQARLLLEASACAGLLAKDDLSGDSEIGLVLKALIDRTGGI</sequence>
<dbReference type="Proteomes" id="UP000324800">
    <property type="component" value="Unassembled WGS sequence"/>
</dbReference>
<accession>A0A5J4V8Z2</accession>
<protein>
    <submittedName>
        <fullName evidence="2">Uncharacterized protein</fullName>
    </submittedName>
</protein>
<evidence type="ECO:0000256" key="1">
    <source>
        <dbReference type="SAM" id="MobiDB-lite"/>
    </source>
</evidence>
<organism evidence="2 3">
    <name type="scientific">Streblomastix strix</name>
    <dbReference type="NCBI Taxonomy" id="222440"/>
    <lineage>
        <taxon>Eukaryota</taxon>
        <taxon>Metamonada</taxon>
        <taxon>Preaxostyla</taxon>
        <taxon>Oxymonadida</taxon>
        <taxon>Streblomastigidae</taxon>
        <taxon>Streblomastix</taxon>
    </lineage>
</organism>
<comment type="caution">
    <text evidence="2">The sequence shown here is derived from an EMBL/GenBank/DDBJ whole genome shotgun (WGS) entry which is preliminary data.</text>
</comment>
<proteinExistence type="predicted"/>
<dbReference type="EMBL" id="SNRW01008798">
    <property type="protein sequence ID" value="KAA6378965.1"/>
    <property type="molecule type" value="Genomic_DNA"/>
</dbReference>
<feature type="region of interest" description="Disordered" evidence="1">
    <location>
        <begin position="92"/>
        <end position="111"/>
    </location>
</feature>
<gene>
    <name evidence="2" type="ORF">EZS28_025508</name>
</gene>
<name>A0A5J4V8Z2_9EUKA</name>
<evidence type="ECO:0000313" key="2">
    <source>
        <dbReference type="EMBL" id="KAA6378965.1"/>
    </source>
</evidence>
<feature type="non-terminal residue" evidence="2">
    <location>
        <position position="1"/>
    </location>
</feature>